<organism evidence="10 11">
    <name type="scientific">Pseudaeromonas sharmana</name>
    <dbReference type="NCBI Taxonomy" id="328412"/>
    <lineage>
        <taxon>Bacteria</taxon>
        <taxon>Pseudomonadati</taxon>
        <taxon>Pseudomonadota</taxon>
        <taxon>Gammaproteobacteria</taxon>
        <taxon>Aeromonadales</taxon>
        <taxon>Aeromonadaceae</taxon>
        <taxon>Pseudaeromonas</taxon>
    </lineage>
</organism>
<evidence type="ECO:0000313" key="11">
    <source>
        <dbReference type="Proteomes" id="UP001595692"/>
    </source>
</evidence>
<evidence type="ECO:0000256" key="5">
    <source>
        <dbReference type="ARBA" id="ARBA00023163"/>
    </source>
</evidence>
<dbReference type="PANTHER" id="PTHR48111">
    <property type="entry name" value="REGULATOR OF RPOS"/>
    <property type="match status" value="1"/>
</dbReference>
<keyword evidence="5" id="KW-0804">Transcription</keyword>
<evidence type="ECO:0000256" key="3">
    <source>
        <dbReference type="ARBA" id="ARBA00023015"/>
    </source>
</evidence>
<dbReference type="SMART" id="SM00448">
    <property type="entry name" value="REC"/>
    <property type="match status" value="1"/>
</dbReference>
<gene>
    <name evidence="10" type="primary">phoP</name>
    <name evidence="10" type="ORF">ACFOSS_12770</name>
</gene>
<dbReference type="Proteomes" id="UP001595692">
    <property type="component" value="Unassembled WGS sequence"/>
</dbReference>
<evidence type="ECO:0000259" key="8">
    <source>
        <dbReference type="PROSITE" id="PS50110"/>
    </source>
</evidence>
<dbReference type="InterPro" id="IPR001867">
    <property type="entry name" value="OmpR/PhoB-type_DNA-bd"/>
</dbReference>
<keyword evidence="3" id="KW-0805">Transcription regulation</keyword>
<dbReference type="EMBL" id="JBHSAF010000014">
    <property type="protein sequence ID" value="MFC3914335.1"/>
    <property type="molecule type" value="Genomic_DNA"/>
</dbReference>
<dbReference type="SUPFAM" id="SSF46894">
    <property type="entry name" value="C-terminal effector domain of the bipartite response regulators"/>
    <property type="match status" value="1"/>
</dbReference>
<dbReference type="InterPro" id="IPR001789">
    <property type="entry name" value="Sig_transdc_resp-reg_receiver"/>
</dbReference>
<evidence type="ECO:0000313" key="10">
    <source>
        <dbReference type="EMBL" id="MFC3914335.1"/>
    </source>
</evidence>
<feature type="domain" description="Response regulatory" evidence="8">
    <location>
        <begin position="2"/>
        <end position="116"/>
    </location>
</feature>
<dbReference type="Gene3D" id="3.40.50.2300">
    <property type="match status" value="1"/>
</dbReference>
<dbReference type="InterPro" id="IPR039420">
    <property type="entry name" value="WalR-like"/>
</dbReference>
<dbReference type="NCBIfam" id="NF008078">
    <property type="entry name" value="PRK10816.1"/>
    <property type="match status" value="1"/>
</dbReference>
<keyword evidence="11" id="KW-1185">Reference proteome</keyword>
<keyword evidence="1 6" id="KW-0597">Phosphoprotein</keyword>
<name>A0ABV8CQ47_9GAMM</name>
<keyword evidence="4 7" id="KW-0238">DNA-binding</keyword>
<dbReference type="PANTHER" id="PTHR48111:SF71">
    <property type="entry name" value="TRANSCRIPTIONAL REGULATORY PROTEIN PHOP"/>
    <property type="match status" value="1"/>
</dbReference>
<accession>A0ABV8CQ47</accession>
<feature type="domain" description="OmpR/PhoB-type" evidence="9">
    <location>
        <begin position="124"/>
        <end position="222"/>
    </location>
</feature>
<dbReference type="CDD" id="cd00383">
    <property type="entry name" value="trans_reg_C"/>
    <property type="match status" value="1"/>
</dbReference>
<dbReference type="SUPFAM" id="SSF52172">
    <property type="entry name" value="CheY-like"/>
    <property type="match status" value="1"/>
</dbReference>
<comment type="caution">
    <text evidence="10">The sequence shown here is derived from an EMBL/GenBank/DDBJ whole genome shotgun (WGS) entry which is preliminary data.</text>
</comment>
<evidence type="ECO:0000256" key="4">
    <source>
        <dbReference type="ARBA" id="ARBA00023125"/>
    </source>
</evidence>
<dbReference type="CDD" id="cd19934">
    <property type="entry name" value="REC_OmpR_EcPhoP-like"/>
    <property type="match status" value="1"/>
</dbReference>
<evidence type="ECO:0000256" key="1">
    <source>
        <dbReference type="ARBA" id="ARBA00022553"/>
    </source>
</evidence>
<dbReference type="InterPro" id="IPR036388">
    <property type="entry name" value="WH-like_DNA-bd_sf"/>
</dbReference>
<dbReference type="Pfam" id="PF00486">
    <property type="entry name" value="Trans_reg_C"/>
    <property type="match status" value="1"/>
</dbReference>
<dbReference type="Gene3D" id="1.10.10.10">
    <property type="entry name" value="Winged helix-like DNA-binding domain superfamily/Winged helix DNA-binding domain"/>
    <property type="match status" value="1"/>
</dbReference>
<dbReference type="RefSeq" id="WP_377153097.1">
    <property type="nucleotide sequence ID" value="NZ_JBHSAF010000014.1"/>
</dbReference>
<feature type="DNA-binding region" description="OmpR/PhoB-type" evidence="7">
    <location>
        <begin position="124"/>
        <end position="222"/>
    </location>
</feature>
<keyword evidence="2" id="KW-0902">Two-component regulatory system</keyword>
<feature type="modified residue" description="4-aspartylphosphate" evidence="6">
    <location>
        <position position="51"/>
    </location>
</feature>
<dbReference type="Pfam" id="PF00072">
    <property type="entry name" value="Response_reg"/>
    <property type="match status" value="1"/>
</dbReference>
<proteinExistence type="predicted"/>
<sequence>MRILLVEDNLLLRHHLSVQLQELGHLVDSAQDAKEADYFCHEHELDLAIVDLGLPDEDGISLIRRWRERQVTFPIMILTARDAWEEKVRGLEVGADDYLTKPFQMEELVARINALVRRASGLASSQVQMGPYLLDLSRKELKVDGDLVKLTAFEYQILEYLMRRAGEVVSKETLMYQLYADAELRETHTIDVLMGRLRRKLQQERFDDPIHTVRGQGYRFEIAA</sequence>
<dbReference type="InterPro" id="IPR016032">
    <property type="entry name" value="Sig_transdc_resp-reg_C-effctor"/>
</dbReference>
<evidence type="ECO:0000256" key="6">
    <source>
        <dbReference type="PROSITE-ProRule" id="PRU00169"/>
    </source>
</evidence>
<dbReference type="Gene3D" id="6.10.250.690">
    <property type="match status" value="1"/>
</dbReference>
<dbReference type="PROSITE" id="PS51755">
    <property type="entry name" value="OMPR_PHOB"/>
    <property type="match status" value="1"/>
</dbReference>
<dbReference type="PROSITE" id="PS50110">
    <property type="entry name" value="RESPONSE_REGULATORY"/>
    <property type="match status" value="1"/>
</dbReference>
<evidence type="ECO:0000256" key="7">
    <source>
        <dbReference type="PROSITE-ProRule" id="PRU01091"/>
    </source>
</evidence>
<evidence type="ECO:0000256" key="2">
    <source>
        <dbReference type="ARBA" id="ARBA00023012"/>
    </source>
</evidence>
<evidence type="ECO:0000259" key="9">
    <source>
        <dbReference type="PROSITE" id="PS51755"/>
    </source>
</evidence>
<protein>
    <submittedName>
        <fullName evidence="10">Two-component system response regulator PhoP</fullName>
    </submittedName>
</protein>
<reference evidence="11" key="1">
    <citation type="journal article" date="2019" name="Int. J. Syst. Evol. Microbiol.">
        <title>The Global Catalogue of Microorganisms (GCM) 10K type strain sequencing project: providing services to taxonomists for standard genome sequencing and annotation.</title>
        <authorList>
            <consortium name="The Broad Institute Genomics Platform"/>
            <consortium name="The Broad Institute Genome Sequencing Center for Infectious Disease"/>
            <person name="Wu L."/>
            <person name="Ma J."/>
        </authorList>
    </citation>
    <scope>NUCLEOTIDE SEQUENCE [LARGE SCALE GENOMIC DNA]</scope>
    <source>
        <strain evidence="11">CCUG 54939</strain>
    </source>
</reference>
<dbReference type="InterPro" id="IPR011006">
    <property type="entry name" value="CheY-like_superfamily"/>
</dbReference>
<dbReference type="SMART" id="SM00862">
    <property type="entry name" value="Trans_reg_C"/>
    <property type="match status" value="1"/>
</dbReference>